<dbReference type="WBParaSite" id="NBR_0001136401-mRNA-1">
    <property type="protein sequence ID" value="NBR_0001136401-mRNA-1"/>
    <property type="gene ID" value="NBR_0001136401"/>
</dbReference>
<accession>A0A158R087</accession>
<dbReference type="Proteomes" id="UP000271162">
    <property type="component" value="Unassembled WGS sequence"/>
</dbReference>
<dbReference type="AlphaFoldDB" id="A0A158R087"/>
<dbReference type="GO" id="GO:0003684">
    <property type="term" value="F:damaged DNA binding"/>
    <property type="evidence" value="ECO:0007669"/>
    <property type="project" value="InterPro"/>
</dbReference>
<evidence type="ECO:0000256" key="1">
    <source>
        <dbReference type="ARBA" id="ARBA00022737"/>
    </source>
</evidence>
<dbReference type="InterPro" id="IPR036353">
    <property type="entry name" value="XPC-bd_sf"/>
</dbReference>
<keyword evidence="7" id="KW-1185">Reference proteome</keyword>
<dbReference type="Gene3D" id="1.10.260.100">
    <property type="match status" value="1"/>
</dbReference>
<evidence type="ECO:0000256" key="3">
    <source>
        <dbReference type="ARBA" id="ARBA00023204"/>
    </source>
</evidence>
<feature type="region of interest" description="Disordered" evidence="4">
    <location>
        <begin position="245"/>
        <end position="284"/>
    </location>
</feature>
<feature type="compositionally biased region" description="Polar residues" evidence="4">
    <location>
        <begin position="265"/>
        <end position="278"/>
    </location>
</feature>
<name>A0A158R087_NIPBR</name>
<dbReference type="SUPFAM" id="SSF54236">
    <property type="entry name" value="Ubiquitin-like"/>
    <property type="match status" value="1"/>
</dbReference>
<organism evidence="8">
    <name type="scientific">Nippostrongylus brasiliensis</name>
    <name type="common">Rat hookworm</name>
    <dbReference type="NCBI Taxonomy" id="27835"/>
    <lineage>
        <taxon>Eukaryota</taxon>
        <taxon>Metazoa</taxon>
        <taxon>Ecdysozoa</taxon>
        <taxon>Nematoda</taxon>
        <taxon>Chromadorea</taxon>
        <taxon>Rhabditida</taxon>
        <taxon>Rhabditina</taxon>
        <taxon>Rhabditomorpha</taxon>
        <taxon>Strongyloidea</taxon>
        <taxon>Heligmosomidae</taxon>
        <taxon>Nippostrongylus</taxon>
    </lineage>
</organism>
<evidence type="ECO:0000313" key="8">
    <source>
        <dbReference type="WBParaSite" id="NBR_0001136401-mRNA-1"/>
    </source>
</evidence>
<keyword evidence="3" id="KW-0234">DNA repair</keyword>
<dbReference type="FunFam" id="1.10.260.100:FF:000001">
    <property type="entry name" value="Ubiquilin 1"/>
    <property type="match status" value="1"/>
</dbReference>
<dbReference type="GO" id="GO:0006289">
    <property type="term" value="P:nucleotide-excision repair"/>
    <property type="evidence" value="ECO:0007669"/>
    <property type="project" value="InterPro"/>
</dbReference>
<evidence type="ECO:0000313" key="6">
    <source>
        <dbReference type="EMBL" id="VDL74954.1"/>
    </source>
</evidence>
<dbReference type="PANTHER" id="PTHR10677:SF3">
    <property type="entry name" value="FI07626P-RELATED"/>
    <property type="match status" value="1"/>
</dbReference>
<reference evidence="6 7" key="2">
    <citation type="submission" date="2018-11" db="EMBL/GenBank/DDBJ databases">
        <authorList>
            <consortium name="Pathogen Informatics"/>
        </authorList>
    </citation>
    <scope>NUCLEOTIDE SEQUENCE [LARGE SCALE GENOMIC DNA]</scope>
</reference>
<dbReference type="GO" id="GO:0043161">
    <property type="term" value="P:proteasome-mediated ubiquitin-dependent protein catabolic process"/>
    <property type="evidence" value="ECO:0007669"/>
    <property type="project" value="InterPro"/>
</dbReference>
<keyword evidence="2" id="KW-0227">DNA damage</keyword>
<dbReference type="InterPro" id="IPR029071">
    <property type="entry name" value="Ubiquitin-like_domsf"/>
</dbReference>
<dbReference type="InterPro" id="IPR006636">
    <property type="entry name" value="STI1_HS-bd"/>
</dbReference>
<evidence type="ECO:0000256" key="4">
    <source>
        <dbReference type="SAM" id="MobiDB-lite"/>
    </source>
</evidence>
<proteinExistence type="predicted"/>
<dbReference type="PROSITE" id="PS50053">
    <property type="entry name" value="UBIQUITIN_2"/>
    <property type="match status" value="1"/>
</dbReference>
<dbReference type="OMA" id="MRPEMME"/>
<evidence type="ECO:0000256" key="2">
    <source>
        <dbReference type="ARBA" id="ARBA00022763"/>
    </source>
</evidence>
<dbReference type="Gene3D" id="3.10.20.90">
    <property type="entry name" value="Phosphatidylinositol 3-kinase Catalytic Subunit, Chain A, domain 1"/>
    <property type="match status" value="1"/>
</dbReference>
<dbReference type="EMBL" id="UYSL01020510">
    <property type="protein sequence ID" value="VDL74954.1"/>
    <property type="molecule type" value="Genomic_DNA"/>
</dbReference>
<dbReference type="GO" id="GO:0031593">
    <property type="term" value="F:polyubiquitin modification-dependent protein binding"/>
    <property type="evidence" value="ECO:0007669"/>
    <property type="project" value="TreeGrafter"/>
</dbReference>
<feature type="domain" description="Ubiquitin-like" evidence="5">
    <location>
        <begin position="12"/>
        <end position="87"/>
    </location>
</feature>
<dbReference type="SUPFAM" id="SSF101238">
    <property type="entry name" value="XPC-binding domain"/>
    <property type="match status" value="1"/>
</dbReference>
<dbReference type="STRING" id="27835.A0A158R087"/>
<keyword evidence="1" id="KW-0677">Repeat</keyword>
<dbReference type="Pfam" id="PF00240">
    <property type="entry name" value="ubiquitin"/>
    <property type="match status" value="1"/>
</dbReference>
<dbReference type="InterPro" id="IPR000626">
    <property type="entry name" value="Ubiquitin-like_dom"/>
</dbReference>
<feature type="compositionally biased region" description="Low complexity" evidence="4">
    <location>
        <begin position="396"/>
        <end position="414"/>
    </location>
</feature>
<gene>
    <name evidence="6" type="ORF">NBR_LOCUS11365</name>
</gene>
<reference evidence="8" key="1">
    <citation type="submission" date="2016-04" db="UniProtKB">
        <authorList>
            <consortium name="WormBaseParasite"/>
        </authorList>
    </citation>
    <scope>IDENTIFICATION</scope>
</reference>
<dbReference type="SMART" id="SM00727">
    <property type="entry name" value="STI1"/>
    <property type="match status" value="4"/>
</dbReference>
<dbReference type="SMART" id="SM00213">
    <property type="entry name" value="UBQ"/>
    <property type="match status" value="1"/>
</dbReference>
<feature type="region of interest" description="Disordered" evidence="4">
    <location>
        <begin position="394"/>
        <end position="414"/>
    </location>
</feature>
<evidence type="ECO:0000313" key="7">
    <source>
        <dbReference type="Proteomes" id="UP000271162"/>
    </source>
</evidence>
<dbReference type="GO" id="GO:0005829">
    <property type="term" value="C:cytosol"/>
    <property type="evidence" value="ECO:0007669"/>
    <property type="project" value="TreeGrafter"/>
</dbReference>
<feature type="region of interest" description="Disordered" evidence="4">
    <location>
        <begin position="85"/>
        <end position="131"/>
    </location>
</feature>
<dbReference type="Pfam" id="PF23195">
    <property type="entry name" value="UBQLN1"/>
    <property type="match status" value="1"/>
</dbReference>
<dbReference type="InterPro" id="IPR015496">
    <property type="entry name" value="Ubiquilin"/>
</dbReference>
<evidence type="ECO:0000259" key="5">
    <source>
        <dbReference type="PROSITE" id="PS50053"/>
    </source>
</evidence>
<dbReference type="PANTHER" id="PTHR10677">
    <property type="entry name" value="UBIQUILIN"/>
    <property type="match status" value="1"/>
</dbReference>
<feature type="compositionally biased region" description="Low complexity" evidence="4">
    <location>
        <begin position="100"/>
        <end position="121"/>
    </location>
</feature>
<protein>
    <submittedName>
        <fullName evidence="8">Ubiquitin-like domain-containing protein</fullName>
    </submittedName>
</protein>
<sequence length="446" mass="48971">MSDVEDEAVPTISLKVKTTTTAYDVQVKATATISDVKDVLVSKLNNVEKSLLCLIFSGKILKDHEKLETHSIGDGMALHLVVRQGQNRPSQAASAAPQITTNPPSNSNQSSTTTPLSNPLLGGDLSAGGPQAMAQQMMNNPEMMRQMMDNPIMQNIMGNPEIFRSLLANNPQIQQLIERNPELGHVLNDPDMMRQTMEMIRNPNMFQEMMRNHDLAIRNLQGIPGGEAALQRLYQDVQEPLLNSATSSLAGNPFASLRRGDDTTASRSQRAGQENSEALPNPWGALLGSSGMNSLMEQMMSDPALMQSLMRPEMMDLFRQSLSQNPQVVQQIMEQNPLVANNPQLAEQLRAQLPNMMNMMSNPEVLSAMSNPRVLEALRMVQQGMDILRREAPMFGSGFSSSPSANSSQNASGAVNQDQMNALNNMFAGMNATQKRNSKYVQEESI</sequence>
<feature type="compositionally biased region" description="Polar residues" evidence="4">
    <location>
        <begin position="85"/>
        <end position="99"/>
    </location>
</feature>